<dbReference type="PANTHER" id="PTHR47406">
    <property type="entry name" value="COAGULATION FACTOR 5/8 TYPE, C-TERMINAL"/>
    <property type="match status" value="1"/>
</dbReference>
<evidence type="ECO:0000313" key="1">
    <source>
        <dbReference type="EMBL" id="MPM60281.1"/>
    </source>
</evidence>
<organism evidence="1">
    <name type="scientific">bioreactor metagenome</name>
    <dbReference type="NCBI Taxonomy" id="1076179"/>
    <lineage>
        <taxon>unclassified sequences</taxon>
        <taxon>metagenomes</taxon>
        <taxon>ecological metagenomes</taxon>
    </lineage>
</organism>
<gene>
    <name evidence="1" type="ORF">SDC9_107132</name>
</gene>
<name>A0A645B6N5_9ZZZZ</name>
<dbReference type="AlphaFoldDB" id="A0A645B6N5"/>
<dbReference type="InterPro" id="IPR032287">
    <property type="entry name" value="DUF4838"/>
</dbReference>
<comment type="caution">
    <text evidence="1">The sequence shown here is derived from an EMBL/GenBank/DDBJ whole genome shotgun (WGS) entry which is preliminary data.</text>
</comment>
<dbReference type="EMBL" id="VSSQ01017720">
    <property type="protein sequence ID" value="MPM60281.1"/>
    <property type="molecule type" value="Genomic_DNA"/>
</dbReference>
<accession>A0A645B6N5</accession>
<evidence type="ECO:0008006" key="2">
    <source>
        <dbReference type="Google" id="ProtNLM"/>
    </source>
</evidence>
<protein>
    <recommendedName>
        <fullName evidence="2">DUF4838 domain-containing protein</fullName>
    </recommendedName>
</protein>
<dbReference type="Pfam" id="PF16126">
    <property type="entry name" value="DUF4838"/>
    <property type="match status" value="1"/>
</dbReference>
<reference evidence="1" key="1">
    <citation type="submission" date="2019-08" db="EMBL/GenBank/DDBJ databases">
        <authorList>
            <person name="Kucharzyk K."/>
            <person name="Murdoch R.W."/>
            <person name="Higgins S."/>
            <person name="Loffler F."/>
        </authorList>
    </citation>
    <scope>NUCLEOTIDE SEQUENCE</scope>
</reference>
<proteinExistence type="predicted"/>
<sequence>MCEKIDSMMAANPNATLISLTQNDGGVYCVCPECKALDEAEGSQSGTMISFVNAVADYTKDKYPNLKLDTFAYYYTRRPPKTIVPRDNVAVRLCSYECCFAHPLTAPDCPRNVEFAQDIIAWSSICKNLYIWDYTTNYSHLNGPFPNFGVLQPNMQFFVEHNVIGVYEEGNYYAFESNGEFADLRSFLLARLMWDPYLDYDAEMNGFLKHYYGNGWQYIREYIDITTEKTGNNGLHTSIGSEMNDRAVLNLKPNEIEYINDLWQSAKNAADNTTHLDRVRCSEISWRYWKANNRFSEYSPVANPFGWYAENKKLYEDFQEFGIRRIRERRLMSDNPALWKIPKLWIP</sequence>
<dbReference type="PANTHER" id="PTHR47406:SF2">
    <property type="entry name" value="ALPHA GLUCURONIDASE N-TERMINAL DOMAIN-CONTAINING PROTEIN"/>
    <property type="match status" value="1"/>
</dbReference>